<protein>
    <submittedName>
        <fullName evidence="4">Uncharacterized protein</fullName>
    </submittedName>
</protein>
<dbReference type="CDD" id="cd01065">
    <property type="entry name" value="NAD_bind_Shikimate_DH"/>
    <property type="match status" value="1"/>
</dbReference>
<dbReference type="Gene3D" id="3.40.50.720">
    <property type="entry name" value="NAD(P)-binding Rossmann-like Domain"/>
    <property type="match status" value="1"/>
</dbReference>
<feature type="domain" description="Quinate/shikimate 5-dehydrogenase/glutamyl-tRNA reductase" evidence="1">
    <location>
        <begin position="163"/>
        <end position="241"/>
    </location>
</feature>
<dbReference type="Pfam" id="PF01488">
    <property type="entry name" value="Shikimate_DH"/>
    <property type="match status" value="1"/>
</dbReference>
<feature type="domain" description="Shikimate dehydrogenase substrate binding N-terminal" evidence="2">
    <location>
        <begin position="35"/>
        <end position="117"/>
    </location>
</feature>
<gene>
    <name evidence="4" type="ORF">METZ01_LOCUS123439</name>
</gene>
<evidence type="ECO:0000259" key="2">
    <source>
        <dbReference type="Pfam" id="PF08501"/>
    </source>
</evidence>
<dbReference type="HAMAP" id="MF_00222">
    <property type="entry name" value="Shikimate_DH_AroE"/>
    <property type="match status" value="1"/>
</dbReference>
<dbReference type="InterPro" id="IPR013708">
    <property type="entry name" value="Shikimate_DH-bd_N"/>
</dbReference>
<dbReference type="InterPro" id="IPR036291">
    <property type="entry name" value="NAD(P)-bd_dom_sf"/>
</dbReference>
<evidence type="ECO:0000259" key="1">
    <source>
        <dbReference type="Pfam" id="PF01488"/>
    </source>
</evidence>
<name>A0A381Y0W4_9ZZZZ</name>
<dbReference type="PANTHER" id="PTHR21089:SF1">
    <property type="entry name" value="BIFUNCTIONAL 3-DEHYDROQUINATE DEHYDRATASE_SHIKIMATE DEHYDROGENASE, CHLOROPLASTIC"/>
    <property type="match status" value="1"/>
</dbReference>
<dbReference type="InterPro" id="IPR041121">
    <property type="entry name" value="SDH_C"/>
</dbReference>
<evidence type="ECO:0000313" key="4">
    <source>
        <dbReference type="EMBL" id="SVA70585.1"/>
    </source>
</evidence>
<dbReference type="Gene3D" id="3.40.50.10860">
    <property type="entry name" value="Leucine Dehydrogenase, chain A, domain 1"/>
    <property type="match status" value="1"/>
</dbReference>
<dbReference type="SUPFAM" id="SSF53223">
    <property type="entry name" value="Aminoacid dehydrogenase-like, N-terminal domain"/>
    <property type="match status" value="1"/>
</dbReference>
<organism evidence="4">
    <name type="scientific">marine metagenome</name>
    <dbReference type="NCBI Taxonomy" id="408172"/>
    <lineage>
        <taxon>unclassified sequences</taxon>
        <taxon>metagenomes</taxon>
        <taxon>ecological metagenomes</taxon>
    </lineage>
</organism>
<dbReference type="GO" id="GO:0004764">
    <property type="term" value="F:shikimate 3-dehydrogenase (NADP+) activity"/>
    <property type="evidence" value="ECO:0007669"/>
    <property type="project" value="InterPro"/>
</dbReference>
<proteinExistence type="inferred from homology"/>
<dbReference type="GO" id="GO:0019632">
    <property type="term" value="P:shikimate metabolic process"/>
    <property type="evidence" value="ECO:0007669"/>
    <property type="project" value="TreeGrafter"/>
</dbReference>
<evidence type="ECO:0000259" key="3">
    <source>
        <dbReference type="Pfam" id="PF18317"/>
    </source>
</evidence>
<dbReference type="PANTHER" id="PTHR21089">
    <property type="entry name" value="SHIKIMATE DEHYDROGENASE"/>
    <property type="match status" value="1"/>
</dbReference>
<dbReference type="EMBL" id="UINC01017077">
    <property type="protein sequence ID" value="SVA70585.1"/>
    <property type="molecule type" value="Genomic_DNA"/>
</dbReference>
<dbReference type="AlphaFoldDB" id="A0A381Y0W4"/>
<accession>A0A381Y0W4</accession>
<dbReference type="InterPro" id="IPR046346">
    <property type="entry name" value="Aminoacid_DH-like_N_sf"/>
</dbReference>
<dbReference type="SUPFAM" id="SSF51735">
    <property type="entry name" value="NAD(P)-binding Rossmann-fold domains"/>
    <property type="match status" value="1"/>
</dbReference>
<reference evidence="4" key="1">
    <citation type="submission" date="2018-05" db="EMBL/GenBank/DDBJ databases">
        <authorList>
            <person name="Lanie J.A."/>
            <person name="Ng W.-L."/>
            <person name="Kazmierczak K.M."/>
            <person name="Andrzejewski T.M."/>
            <person name="Davidsen T.M."/>
            <person name="Wayne K.J."/>
            <person name="Tettelin H."/>
            <person name="Glass J.I."/>
            <person name="Rusch D."/>
            <person name="Podicherti R."/>
            <person name="Tsui H.-C.T."/>
            <person name="Winkler M.E."/>
        </authorList>
    </citation>
    <scope>NUCLEOTIDE SEQUENCE</scope>
</reference>
<sequence length="328" mass="34735">MAVFLLSAGWGRSYSACVDDLFQKPIGAATRFCAVYGQPIRHSGSPAMHNAALAKLGLDWRYLAFEVSPDALGQAIEGARAMHFVGLNLTVPHKLLALELVDELDESATTWGAVNTISFEAKNESGDWTPLGQLPGPATGEIRAKGYNTDADAITLALQQDLGLSLAGLRVLFLGAGGAGRVAALKLAAEGVAELHLVNRTVAKAEDLAHEIAERFPHTKTTVGYPENVTDKVDLVLNATSLGLKPADALPIDESQFSLANAPAVFDMIYQPALTPLLAKAADAGCRTANGLGMLLWQGAKALEIWTGQPAPIDVMRTALRSHIYGDE</sequence>
<feature type="domain" description="SDH C-terminal" evidence="3">
    <location>
        <begin position="291"/>
        <end position="321"/>
    </location>
</feature>
<dbReference type="UniPathway" id="UPA00053">
    <property type="reaction ID" value="UER00087"/>
</dbReference>
<dbReference type="InterPro" id="IPR006151">
    <property type="entry name" value="Shikm_DH/Glu-tRNA_Rdtase"/>
</dbReference>
<dbReference type="Pfam" id="PF08501">
    <property type="entry name" value="Shikimate_dh_N"/>
    <property type="match status" value="1"/>
</dbReference>
<dbReference type="Pfam" id="PF18317">
    <property type="entry name" value="SDH_C"/>
    <property type="match status" value="1"/>
</dbReference>
<dbReference type="InterPro" id="IPR022893">
    <property type="entry name" value="Shikimate_DH_fam"/>
</dbReference>
<dbReference type="GO" id="GO:0009423">
    <property type="term" value="P:chorismate biosynthetic process"/>
    <property type="evidence" value="ECO:0007669"/>
    <property type="project" value="UniProtKB-UniPathway"/>
</dbReference>